<dbReference type="AlphaFoldDB" id="A0A4C1TQ03"/>
<organism evidence="1 2">
    <name type="scientific">Eumeta variegata</name>
    <name type="common">Bagworm moth</name>
    <name type="synonym">Eumeta japonica</name>
    <dbReference type="NCBI Taxonomy" id="151549"/>
    <lineage>
        <taxon>Eukaryota</taxon>
        <taxon>Metazoa</taxon>
        <taxon>Ecdysozoa</taxon>
        <taxon>Arthropoda</taxon>
        <taxon>Hexapoda</taxon>
        <taxon>Insecta</taxon>
        <taxon>Pterygota</taxon>
        <taxon>Neoptera</taxon>
        <taxon>Endopterygota</taxon>
        <taxon>Lepidoptera</taxon>
        <taxon>Glossata</taxon>
        <taxon>Ditrysia</taxon>
        <taxon>Tineoidea</taxon>
        <taxon>Psychidae</taxon>
        <taxon>Oiketicinae</taxon>
        <taxon>Eumeta</taxon>
    </lineage>
</organism>
<protein>
    <submittedName>
        <fullName evidence="1">Uncharacterized protein</fullName>
    </submittedName>
</protein>
<comment type="caution">
    <text evidence="1">The sequence shown here is derived from an EMBL/GenBank/DDBJ whole genome shotgun (WGS) entry which is preliminary data.</text>
</comment>
<sequence>MHVIYQRVSDHRRSWILAIPKKSLVRHRFFGKSNRISDGQGVNLPPLIQRRFMFSPRTRTASTIVVSGAHRRRISGCRWRTQLAFECPRSIDETNVFRGMNQNTRPRTVKGITTKSRPLTFQPASVGGWPAAPRPSPAYEPHNHCRVFTINRIIKKY</sequence>
<gene>
    <name evidence="1" type="ORF">EVAR_94396_1</name>
</gene>
<evidence type="ECO:0000313" key="2">
    <source>
        <dbReference type="Proteomes" id="UP000299102"/>
    </source>
</evidence>
<keyword evidence="2" id="KW-1185">Reference proteome</keyword>
<evidence type="ECO:0000313" key="1">
    <source>
        <dbReference type="EMBL" id="GBP16055.1"/>
    </source>
</evidence>
<proteinExistence type="predicted"/>
<reference evidence="1 2" key="1">
    <citation type="journal article" date="2019" name="Commun. Biol.">
        <title>The bagworm genome reveals a unique fibroin gene that provides high tensile strength.</title>
        <authorList>
            <person name="Kono N."/>
            <person name="Nakamura H."/>
            <person name="Ohtoshi R."/>
            <person name="Tomita M."/>
            <person name="Numata K."/>
            <person name="Arakawa K."/>
        </authorList>
    </citation>
    <scope>NUCLEOTIDE SEQUENCE [LARGE SCALE GENOMIC DNA]</scope>
</reference>
<accession>A0A4C1TQ03</accession>
<dbReference type="EMBL" id="BGZK01000076">
    <property type="protein sequence ID" value="GBP16055.1"/>
    <property type="molecule type" value="Genomic_DNA"/>
</dbReference>
<name>A0A4C1TQ03_EUMVA</name>
<dbReference type="Proteomes" id="UP000299102">
    <property type="component" value="Unassembled WGS sequence"/>
</dbReference>